<dbReference type="CDD" id="cd00325">
    <property type="entry name" value="chitinase_GH19"/>
    <property type="match status" value="1"/>
</dbReference>
<keyword evidence="8 13" id="KW-1015">Disulfide bond</keyword>
<dbReference type="GO" id="GO:0006032">
    <property type="term" value="P:chitin catabolic process"/>
    <property type="evidence" value="ECO:0007669"/>
    <property type="project" value="UniProtKB-KW"/>
</dbReference>
<evidence type="ECO:0000256" key="6">
    <source>
        <dbReference type="ARBA" id="ARBA00022821"/>
    </source>
</evidence>
<evidence type="ECO:0000256" key="12">
    <source>
        <dbReference type="ARBA" id="ARBA00023326"/>
    </source>
</evidence>
<dbReference type="PANTHER" id="PTHR35483">
    <property type="entry name" value="NUCLEUSENVELOPE PROTEIN"/>
    <property type="match status" value="1"/>
</dbReference>
<dbReference type="GO" id="GO:0000272">
    <property type="term" value="P:polysaccharide catabolic process"/>
    <property type="evidence" value="ECO:0007669"/>
    <property type="project" value="UniProtKB-KW"/>
</dbReference>
<evidence type="ECO:0000259" key="17">
    <source>
        <dbReference type="PROSITE" id="PS50941"/>
    </source>
</evidence>
<dbReference type="InterPro" id="IPR001002">
    <property type="entry name" value="Chitin-bd_1"/>
</dbReference>
<feature type="disulfide bond" evidence="13">
    <location>
        <begin position="40"/>
        <end position="54"/>
    </location>
</feature>
<feature type="domain" description="Chitin-binding type-1" evidence="17">
    <location>
        <begin position="30"/>
        <end position="65"/>
    </location>
</feature>
<gene>
    <name evidence="18" type="ORF">C2845_PM15G12800</name>
</gene>
<keyword evidence="15" id="KW-0812">Transmembrane</keyword>
<dbReference type="SMART" id="SM00270">
    <property type="entry name" value="ChtBD1"/>
    <property type="match status" value="1"/>
</dbReference>
<organism evidence="18 19">
    <name type="scientific">Panicum miliaceum</name>
    <name type="common">Proso millet</name>
    <name type="synonym">Broomcorn millet</name>
    <dbReference type="NCBI Taxonomy" id="4540"/>
    <lineage>
        <taxon>Eukaryota</taxon>
        <taxon>Viridiplantae</taxon>
        <taxon>Streptophyta</taxon>
        <taxon>Embryophyta</taxon>
        <taxon>Tracheophyta</taxon>
        <taxon>Spermatophyta</taxon>
        <taxon>Magnoliopsida</taxon>
        <taxon>Liliopsida</taxon>
        <taxon>Poales</taxon>
        <taxon>Poaceae</taxon>
        <taxon>PACMAD clade</taxon>
        <taxon>Panicoideae</taxon>
        <taxon>Panicodae</taxon>
        <taxon>Paniceae</taxon>
        <taxon>Panicinae</taxon>
        <taxon>Panicum</taxon>
        <taxon>Panicum sect. Panicum</taxon>
    </lineage>
</organism>
<dbReference type="CDD" id="cd00035">
    <property type="entry name" value="ChtBD1"/>
    <property type="match status" value="1"/>
</dbReference>
<keyword evidence="9" id="KW-0325">Glycoprotein</keyword>
<dbReference type="PROSITE" id="PS50941">
    <property type="entry name" value="CHIT_BIND_I_2"/>
    <property type="match status" value="1"/>
</dbReference>
<keyword evidence="11" id="KW-0326">Glycosidase</keyword>
<dbReference type="PANTHER" id="PTHR35483:SF1">
    <property type="entry name" value="GLYCINE-RICH PROTEIN-RELATED"/>
    <property type="match status" value="1"/>
</dbReference>
<dbReference type="EC" id="3.2.1.14" evidence="2"/>
<dbReference type="Pfam" id="PF00182">
    <property type="entry name" value="Glyco_hydro_19"/>
    <property type="match status" value="1"/>
</dbReference>
<comment type="caution">
    <text evidence="13">Lacks conserved residue(s) required for the propagation of feature annotation.</text>
</comment>
<name>A0A3L6Q5Z8_PANMI</name>
<dbReference type="GO" id="GO:0009507">
    <property type="term" value="C:chloroplast"/>
    <property type="evidence" value="ECO:0007669"/>
    <property type="project" value="TreeGrafter"/>
</dbReference>
<dbReference type="STRING" id="4540.A0A3L6Q5Z8"/>
<evidence type="ECO:0000256" key="7">
    <source>
        <dbReference type="ARBA" id="ARBA00023024"/>
    </source>
</evidence>
<dbReference type="InterPro" id="IPR018371">
    <property type="entry name" value="Chitin-binding_1_CS"/>
</dbReference>
<feature type="disulfide bond" evidence="13">
    <location>
        <begin position="35"/>
        <end position="47"/>
    </location>
</feature>
<evidence type="ECO:0000256" key="2">
    <source>
        <dbReference type="ARBA" id="ARBA00012729"/>
    </source>
</evidence>
<dbReference type="Pfam" id="PF00187">
    <property type="entry name" value="Chitin_bind_1"/>
    <property type="match status" value="1"/>
</dbReference>
<dbReference type="FunFam" id="3.30.60.10:FF:000002">
    <property type="entry name" value="Chitinase B"/>
    <property type="match status" value="1"/>
</dbReference>
<sequence>MASSPSPATILAVLAIWLALLCAAGIPAAAQNCGCQPGLCCSKYGYCGTTSTYCGEGCQSGPCTGGGGGGAGASVASVVTAAFFSGIKSHAGAGCEGTAFYTRAAFLSAVTSYPNFTRGGSEADGKREIAAFFAHVTHETWHLCYVNEIGGASMDYCEASDRAWPCVAGQGYYGRGPLQLSPVAALGRTHELLGPHSLCPLSTRSCKLQQQLYPRLVHVSACYKRLGPVYASTGKENPVNDPFSMESLNKAMAQAKRPKSLQNLLREQMAKIRGQGSGGNGGNKNRFGGSGGGSDGPEDDSFKDSLYEMIQILIATIAFILVYVHIIRGEELYRLARDYTRYLVTGKRTGRLKRAMLNWRDFSERITKKGSAQGEDYYGRSVSSESTWWQQPKQLAHRLEELCRGYLRPHAQES</sequence>
<keyword evidence="12" id="KW-0624">Polysaccharide degradation</keyword>
<evidence type="ECO:0000256" key="13">
    <source>
        <dbReference type="PROSITE-ProRule" id="PRU00261"/>
    </source>
</evidence>
<dbReference type="SUPFAM" id="SSF57016">
    <property type="entry name" value="Plant lectins/antimicrobial peptides"/>
    <property type="match status" value="1"/>
</dbReference>
<protein>
    <recommendedName>
        <fullName evidence="2">chitinase</fullName>
        <ecNumber evidence="2">3.2.1.14</ecNumber>
    </recommendedName>
</protein>
<dbReference type="AlphaFoldDB" id="A0A3L6Q5Z8"/>
<evidence type="ECO:0000256" key="16">
    <source>
        <dbReference type="SAM" id="SignalP"/>
    </source>
</evidence>
<evidence type="ECO:0000256" key="10">
    <source>
        <dbReference type="ARBA" id="ARBA00023277"/>
    </source>
</evidence>
<evidence type="ECO:0000256" key="3">
    <source>
        <dbReference type="ARBA" id="ARBA00022669"/>
    </source>
</evidence>
<dbReference type="Proteomes" id="UP000275267">
    <property type="component" value="Unassembled WGS sequence"/>
</dbReference>
<keyword evidence="15" id="KW-1133">Transmembrane helix</keyword>
<evidence type="ECO:0000256" key="4">
    <source>
        <dbReference type="ARBA" id="ARBA00022729"/>
    </source>
</evidence>
<keyword evidence="15" id="KW-0472">Membrane</keyword>
<evidence type="ECO:0000256" key="14">
    <source>
        <dbReference type="SAM" id="MobiDB-lite"/>
    </source>
</evidence>
<reference evidence="19" key="1">
    <citation type="journal article" date="2019" name="Nat. Commun.">
        <title>The genome of broomcorn millet.</title>
        <authorList>
            <person name="Zou C."/>
            <person name="Miki D."/>
            <person name="Li D."/>
            <person name="Tang Q."/>
            <person name="Xiao L."/>
            <person name="Rajput S."/>
            <person name="Deng P."/>
            <person name="Jia W."/>
            <person name="Huang R."/>
            <person name="Zhang M."/>
            <person name="Sun Y."/>
            <person name="Hu J."/>
            <person name="Fu X."/>
            <person name="Schnable P.S."/>
            <person name="Li F."/>
            <person name="Zhang H."/>
            <person name="Feng B."/>
            <person name="Zhu X."/>
            <person name="Liu R."/>
            <person name="Schnable J.C."/>
            <person name="Zhu J.-K."/>
            <person name="Zhang H."/>
        </authorList>
    </citation>
    <scope>NUCLEOTIDE SEQUENCE [LARGE SCALE GENOMIC DNA]</scope>
</reference>
<feature type="chain" id="PRO_5018227710" description="chitinase" evidence="16">
    <location>
        <begin position="24"/>
        <end position="414"/>
    </location>
</feature>
<dbReference type="InterPro" id="IPR036861">
    <property type="entry name" value="Endochitinase-like_sf"/>
</dbReference>
<keyword evidence="7" id="KW-0146">Chitin degradation</keyword>
<dbReference type="PROSITE" id="PS00026">
    <property type="entry name" value="CHIT_BIND_I_1"/>
    <property type="match status" value="1"/>
</dbReference>
<accession>A0A3L6Q5Z8</accession>
<evidence type="ECO:0000313" key="18">
    <source>
        <dbReference type="EMBL" id="RLM73258.1"/>
    </source>
</evidence>
<dbReference type="InterPro" id="IPR000726">
    <property type="entry name" value="Glyco_hydro_19_cat"/>
</dbReference>
<dbReference type="GO" id="GO:0008843">
    <property type="term" value="F:endochitinase activity"/>
    <property type="evidence" value="ECO:0007669"/>
    <property type="project" value="UniProtKB-EC"/>
</dbReference>
<dbReference type="Gene3D" id="3.30.60.10">
    <property type="entry name" value="Endochitinase-like"/>
    <property type="match status" value="1"/>
</dbReference>
<keyword evidence="10" id="KW-0119">Carbohydrate metabolism</keyword>
<comment type="caution">
    <text evidence="18">The sequence shown here is derived from an EMBL/GenBank/DDBJ whole genome shotgun (WGS) entry which is preliminary data.</text>
</comment>
<dbReference type="SUPFAM" id="SSF53955">
    <property type="entry name" value="Lysozyme-like"/>
    <property type="match status" value="1"/>
</dbReference>
<proteinExistence type="predicted"/>
<dbReference type="Gene3D" id="3.30.20.10">
    <property type="entry name" value="Endochitinase, domain 2"/>
    <property type="match status" value="1"/>
</dbReference>
<dbReference type="GO" id="GO:0006952">
    <property type="term" value="P:defense response"/>
    <property type="evidence" value="ECO:0007669"/>
    <property type="project" value="UniProtKB-KW"/>
</dbReference>
<evidence type="ECO:0000256" key="15">
    <source>
        <dbReference type="SAM" id="Phobius"/>
    </source>
</evidence>
<keyword evidence="4 16" id="KW-0732">Signal</keyword>
<keyword evidence="5" id="KW-0378">Hydrolase</keyword>
<keyword evidence="3 13" id="KW-0147">Chitin-binding</keyword>
<keyword evidence="6" id="KW-0611">Plant defense</keyword>
<keyword evidence="19" id="KW-1185">Reference proteome</keyword>
<dbReference type="Gene3D" id="1.10.530.10">
    <property type="match status" value="1"/>
</dbReference>
<feature type="compositionally biased region" description="Gly residues" evidence="14">
    <location>
        <begin position="275"/>
        <end position="295"/>
    </location>
</feature>
<feature type="signal peptide" evidence="16">
    <location>
        <begin position="1"/>
        <end position="23"/>
    </location>
</feature>
<comment type="catalytic activity">
    <reaction evidence="1">
        <text>Random endo-hydrolysis of N-acetyl-beta-D-glucosaminide (1-&gt;4)-beta-linkages in chitin and chitodextrins.</text>
        <dbReference type="EC" id="3.2.1.14"/>
    </reaction>
</comment>
<dbReference type="GO" id="GO:0008061">
    <property type="term" value="F:chitin binding"/>
    <property type="evidence" value="ECO:0007669"/>
    <property type="project" value="UniProtKB-UniRule"/>
</dbReference>
<dbReference type="InterPro" id="IPR023346">
    <property type="entry name" value="Lysozyme-like_dom_sf"/>
</dbReference>
<dbReference type="PRINTS" id="PR00451">
    <property type="entry name" value="CHITINBINDNG"/>
</dbReference>
<feature type="transmembrane region" description="Helical" evidence="15">
    <location>
        <begin position="309"/>
        <end position="327"/>
    </location>
</feature>
<evidence type="ECO:0000256" key="8">
    <source>
        <dbReference type="ARBA" id="ARBA00023157"/>
    </source>
</evidence>
<evidence type="ECO:0000256" key="11">
    <source>
        <dbReference type="ARBA" id="ARBA00023295"/>
    </source>
</evidence>
<dbReference type="EMBL" id="PQIB02000013">
    <property type="protein sequence ID" value="RLM73258.1"/>
    <property type="molecule type" value="Genomic_DNA"/>
</dbReference>
<evidence type="ECO:0000256" key="9">
    <source>
        <dbReference type="ARBA" id="ARBA00023180"/>
    </source>
</evidence>
<evidence type="ECO:0000256" key="1">
    <source>
        <dbReference type="ARBA" id="ARBA00000822"/>
    </source>
</evidence>
<evidence type="ECO:0000313" key="19">
    <source>
        <dbReference type="Proteomes" id="UP000275267"/>
    </source>
</evidence>
<dbReference type="GO" id="GO:0016998">
    <property type="term" value="P:cell wall macromolecule catabolic process"/>
    <property type="evidence" value="ECO:0007669"/>
    <property type="project" value="InterPro"/>
</dbReference>
<evidence type="ECO:0000256" key="5">
    <source>
        <dbReference type="ARBA" id="ARBA00022801"/>
    </source>
</evidence>
<feature type="region of interest" description="Disordered" evidence="14">
    <location>
        <begin position="273"/>
        <end position="300"/>
    </location>
</feature>
<dbReference type="OrthoDB" id="1680511at2759"/>